<evidence type="ECO:0000313" key="10">
    <source>
        <dbReference type="EMBL" id="KZX09982.1"/>
    </source>
</evidence>
<dbReference type="PANTHER" id="PTHR35805:SF1">
    <property type="entry name" value="ASPARTATE CARBAMOYLTRANSFERASE REGULATORY CHAIN"/>
    <property type="match status" value="1"/>
</dbReference>
<keyword evidence="10" id="KW-0808">Transferase</keyword>
<dbReference type="EMBL" id="LWMV01000232">
    <property type="protein sequence ID" value="KZX09982.1"/>
    <property type="molecule type" value="Genomic_DNA"/>
</dbReference>
<evidence type="ECO:0000259" key="8">
    <source>
        <dbReference type="Pfam" id="PF01948"/>
    </source>
</evidence>
<evidence type="ECO:0000256" key="5">
    <source>
        <dbReference type="ARBA" id="ARBA00022833"/>
    </source>
</evidence>
<dbReference type="Pfam" id="PF01948">
    <property type="entry name" value="PyrI"/>
    <property type="match status" value="1"/>
</dbReference>
<feature type="binding site" evidence="7">
    <location>
        <position position="136"/>
    </location>
    <ligand>
        <name>Zn(2+)</name>
        <dbReference type="ChEBI" id="CHEBI:29105"/>
    </ligand>
</feature>
<dbReference type="GO" id="GO:0016740">
    <property type="term" value="F:transferase activity"/>
    <property type="evidence" value="ECO:0007669"/>
    <property type="project" value="UniProtKB-KW"/>
</dbReference>
<dbReference type="NCBIfam" id="TIGR00240">
    <property type="entry name" value="ATCase_reg"/>
    <property type="match status" value="1"/>
</dbReference>
<dbReference type="InterPro" id="IPR002801">
    <property type="entry name" value="Asp_carbamoylTrfase_reg"/>
</dbReference>
<evidence type="ECO:0000256" key="3">
    <source>
        <dbReference type="ARBA" id="ARBA00021764"/>
    </source>
</evidence>
<dbReference type="InterPro" id="IPR020545">
    <property type="entry name" value="Asp_carbamoyltransf_reg_N"/>
</dbReference>
<comment type="function">
    <text evidence="1 7">Involved in allosteric regulation of aspartate carbamoyltransferase.</text>
</comment>
<protein>
    <recommendedName>
        <fullName evidence="3 7">Aspartate carbamoyltransferase regulatory chain</fullName>
    </recommendedName>
</protein>
<feature type="binding site" evidence="7">
    <location>
        <position position="139"/>
    </location>
    <ligand>
        <name>Zn(2+)</name>
        <dbReference type="ChEBI" id="CHEBI:29105"/>
    </ligand>
</feature>
<reference evidence="10 11" key="1">
    <citation type="submission" date="2016-04" db="EMBL/GenBank/DDBJ databases">
        <title>Genome sequence of Methanobrevibacter curvatus DSM 11111.</title>
        <authorList>
            <person name="Poehlein A."/>
            <person name="Seedorf H."/>
            <person name="Daniel R."/>
        </authorList>
    </citation>
    <scope>NUCLEOTIDE SEQUENCE [LARGE SCALE GENOMIC DNA]</scope>
    <source>
        <strain evidence="10 11">DSM 11111</strain>
    </source>
</reference>
<evidence type="ECO:0000313" key="11">
    <source>
        <dbReference type="Proteomes" id="UP000077245"/>
    </source>
</evidence>
<dbReference type="PATRIC" id="fig|49547.3.peg.2111"/>
<dbReference type="SUPFAM" id="SSF57825">
    <property type="entry name" value="Aspartate carbamoyltransferase, Regulatory-chain, C-terminal domain"/>
    <property type="match status" value="1"/>
</dbReference>
<evidence type="ECO:0000256" key="1">
    <source>
        <dbReference type="ARBA" id="ARBA00002565"/>
    </source>
</evidence>
<comment type="caution">
    <text evidence="10">The sequence shown here is derived from an EMBL/GenBank/DDBJ whole genome shotgun (WGS) entry which is preliminary data.</text>
</comment>
<evidence type="ECO:0000256" key="4">
    <source>
        <dbReference type="ARBA" id="ARBA00022723"/>
    </source>
</evidence>
<organism evidence="10 11">
    <name type="scientific">Methanobrevibacter curvatus</name>
    <dbReference type="NCBI Taxonomy" id="49547"/>
    <lineage>
        <taxon>Archaea</taxon>
        <taxon>Methanobacteriati</taxon>
        <taxon>Methanobacteriota</taxon>
        <taxon>Methanomada group</taxon>
        <taxon>Methanobacteria</taxon>
        <taxon>Methanobacteriales</taxon>
        <taxon>Methanobacteriaceae</taxon>
        <taxon>Methanobrevibacter</taxon>
    </lineage>
</organism>
<feature type="binding site" evidence="7">
    <location>
        <position position="107"/>
    </location>
    <ligand>
        <name>Zn(2+)</name>
        <dbReference type="ChEBI" id="CHEBI:29105"/>
    </ligand>
</feature>
<dbReference type="GO" id="GO:0006221">
    <property type="term" value="P:pyrimidine nucleotide biosynthetic process"/>
    <property type="evidence" value="ECO:0007669"/>
    <property type="project" value="UniProtKB-UniRule"/>
</dbReference>
<feature type="domain" description="Aspartate carbamoyltransferase regulatory subunit C-terminal" evidence="9">
    <location>
        <begin position="102"/>
        <end position="148"/>
    </location>
</feature>
<dbReference type="Gene3D" id="3.30.70.140">
    <property type="entry name" value="Aspartate carbamoyltransferase regulatory subunit, N-terminal domain"/>
    <property type="match status" value="1"/>
</dbReference>
<keyword evidence="4 7" id="KW-0479">Metal-binding</keyword>
<feature type="binding site" evidence="7">
    <location>
        <position position="112"/>
    </location>
    <ligand>
        <name>Zn(2+)</name>
        <dbReference type="ChEBI" id="CHEBI:29105"/>
    </ligand>
</feature>
<dbReference type="InterPro" id="IPR036793">
    <property type="entry name" value="Asp_carbatrfase_reg_N_sf"/>
</dbReference>
<dbReference type="OrthoDB" id="7000at2157"/>
<dbReference type="AlphaFoldDB" id="A0A165YXD2"/>
<keyword evidence="11" id="KW-1185">Reference proteome</keyword>
<dbReference type="GO" id="GO:0046872">
    <property type="term" value="F:metal ion binding"/>
    <property type="evidence" value="ECO:0007669"/>
    <property type="project" value="UniProtKB-KW"/>
</dbReference>
<evidence type="ECO:0000256" key="6">
    <source>
        <dbReference type="ARBA" id="ARBA00022975"/>
    </source>
</evidence>
<keyword evidence="6 7" id="KW-0665">Pyrimidine biosynthesis</keyword>
<dbReference type="Pfam" id="PF02748">
    <property type="entry name" value="PyrI_C"/>
    <property type="match status" value="1"/>
</dbReference>
<feature type="domain" description="Aspartate carbamoyltransferase regulatory subunit N-terminal" evidence="8">
    <location>
        <begin position="5"/>
        <end position="95"/>
    </location>
</feature>
<proteinExistence type="inferred from homology"/>
<name>A0A165YXD2_9EURY</name>
<dbReference type="InterPro" id="IPR020542">
    <property type="entry name" value="Asp_carbamoyltrfase_reg_C"/>
</dbReference>
<evidence type="ECO:0000256" key="2">
    <source>
        <dbReference type="ARBA" id="ARBA00010498"/>
    </source>
</evidence>
<dbReference type="Gene3D" id="2.30.30.20">
    <property type="entry name" value="Aspartate carbamoyltransferase regulatory subunit, C-terminal domain"/>
    <property type="match status" value="1"/>
</dbReference>
<dbReference type="GO" id="GO:0006207">
    <property type="term" value="P:'de novo' pyrimidine nucleobase biosynthetic process"/>
    <property type="evidence" value="ECO:0007669"/>
    <property type="project" value="InterPro"/>
</dbReference>
<dbReference type="PANTHER" id="PTHR35805">
    <property type="entry name" value="ASPARTATE CARBAMOYLTRANSFERASE REGULATORY CHAIN"/>
    <property type="match status" value="1"/>
</dbReference>
<evidence type="ECO:0000256" key="7">
    <source>
        <dbReference type="HAMAP-Rule" id="MF_00002"/>
    </source>
</evidence>
<dbReference type="GO" id="GO:0009347">
    <property type="term" value="C:aspartate carbamoyltransferase complex"/>
    <property type="evidence" value="ECO:0007669"/>
    <property type="project" value="InterPro"/>
</dbReference>
<dbReference type="InterPro" id="IPR036792">
    <property type="entry name" value="Asp_carbatrfase_reg_C_sf"/>
</dbReference>
<accession>A0A165YXD2</accession>
<dbReference type="Proteomes" id="UP000077245">
    <property type="component" value="Unassembled WGS sequence"/>
</dbReference>
<comment type="subunit">
    <text evidence="7">Contains catalytic and regulatory chains.</text>
</comment>
<sequence>MKSELKVEPIKNGTVIDHITANKSLHVLNVLNLPDKDATVTIAMNVSSKVMGRKDILKIENRELKSEELDQVALIAPNASINIIRGYNLVLKEKIVFPKELISIIDCTNPKCITNTNEPLESRFYLLKKDPVLIRCHYCDRILNEEDINSQF</sequence>
<keyword evidence="5 7" id="KW-0862">Zinc</keyword>
<dbReference type="SUPFAM" id="SSF54893">
    <property type="entry name" value="Aspartate carbamoyltransferase, Regulatory-chain, N-terminal domain"/>
    <property type="match status" value="1"/>
</dbReference>
<evidence type="ECO:0000259" key="9">
    <source>
        <dbReference type="Pfam" id="PF02748"/>
    </source>
</evidence>
<gene>
    <name evidence="7 10" type="primary">pyrI</name>
    <name evidence="10" type="ORF">MBCUR_19990</name>
</gene>
<comment type="cofactor">
    <cofactor evidence="7">
        <name>Zn(2+)</name>
        <dbReference type="ChEBI" id="CHEBI:29105"/>
    </cofactor>
    <text evidence="7">Binds 1 zinc ion per subunit.</text>
</comment>
<dbReference type="HAMAP" id="MF_00002">
    <property type="entry name" value="Asp_carb_tr_reg"/>
    <property type="match status" value="1"/>
</dbReference>
<dbReference type="RefSeq" id="WP_067092851.1">
    <property type="nucleotide sequence ID" value="NZ_LWMV01000232.1"/>
</dbReference>
<comment type="similarity">
    <text evidence="2 7">Belongs to the PyrI family.</text>
</comment>
<dbReference type="STRING" id="49547.MBCUR_19990"/>